<dbReference type="PANTHER" id="PTHR43337:SF1">
    <property type="entry name" value="XANTHINE_URACIL PERMEASE C887.17-RELATED"/>
    <property type="match status" value="1"/>
</dbReference>
<name>A0A223S7Z0_9ACTN</name>
<reference evidence="9 10" key="1">
    <citation type="submission" date="2017-08" db="EMBL/GenBank/DDBJ databases">
        <title>The complete genome sequence of Nocardiopsis gilva YIM 90087.</title>
        <authorList>
            <person name="Yin M."/>
            <person name="Tang S."/>
        </authorList>
    </citation>
    <scope>NUCLEOTIDE SEQUENCE [LARGE SCALE GENOMIC DNA]</scope>
    <source>
        <strain evidence="9 10">YIM 90087</strain>
    </source>
</reference>
<evidence type="ECO:0000313" key="10">
    <source>
        <dbReference type="Proteomes" id="UP000215005"/>
    </source>
</evidence>
<comment type="similarity">
    <text evidence="2">Belongs to the nucleobase:cation symporter-2 (NCS2) (TC 2.A.40) family. Azg-like subfamily.</text>
</comment>
<feature type="transmembrane region" description="Helical" evidence="8">
    <location>
        <begin position="199"/>
        <end position="217"/>
    </location>
</feature>
<dbReference type="Proteomes" id="UP000215005">
    <property type="component" value="Chromosome"/>
</dbReference>
<dbReference type="GO" id="GO:0005886">
    <property type="term" value="C:plasma membrane"/>
    <property type="evidence" value="ECO:0007669"/>
    <property type="project" value="TreeGrafter"/>
</dbReference>
<keyword evidence="3" id="KW-0813">Transport</keyword>
<dbReference type="OrthoDB" id="9808458at2"/>
<dbReference type="PANTHER" id="PTHR43337">
    <property type="entry name" value="XANTHINE/URACIL PERMEASE C887.17-RELATED"/>
    <property type="match status" value="1"/>
</dbReference>
<feature type="transmembrane region" description="Helical" evidence="8">
    <location>
        <begin position="224"/>
        <end position="243"/>
    </location>
</feature>
<accession>A0A223S7Z0</accession>
<feature type="transmembrane region" description="Helical" evidence="8">
    <location>
        <begin position="329"/>
        <end position="351"/>
    </location>
</feature>
<evidence type="ECO:0000256" key="2">
    <source>
        <dbReference type="ARBA" id="ARBA00005697"/>
    </source>
</evidence>
<dbReference type="InterPro" id="IPR045018">
    <property type="entry name" value="Azg-like"/>
</dbReference>
<dbReference type="KEGG" id="ngv:CDO52_16850"/>
<feature type="transmembrane region" description="Helical" evidence="8">
    <location>
        <begin position="363"/>
        <end position="384"/>
    </location>
</feature>
<gene>
    <name evidence="9" type="ORF">CDO52_16850</name>
</gene>
<feature type="transmembrane region" description="Helical" evidence="8">
    <location>
        <begin position="460"/>
        <end position="478"/>
    </location>
</feature>
<dbReference type="RefSeq" id="WP_094932521.1">
    <property type="nucleotide sequence ID" value="NZ_CP022753.1"/>
</dbReference>
<feature type="transmembrane region" description="Helical" evidence="8">
    <location>
        <begin position="391"/>
        <end position="412"/>
    </location>
</feature>
<dbReference type="GO" id="GO:0005345">
    <property type="term" value="F:purine nucleobase transmembrane transporter activity"/>
    <property type="evidence" value="ECO:0007669"/>
    <property type="project" value="TreeGrafter"/>
</dbReference>
<dbReference type="InterPro" id="IPR006043">
    <property type="entry name" value="NCS2"/>
</dbReference>
<feature type="transmembrane region" description="Helical" evidence="8">
    <location>
        <begin position="45"/>
        <end position="64"/>
    </location>
</feature>
<dbReference type="AlphaFoldDB" id="A0A223S7Z0"/>
<evidence type="ECO:0000256" key="5">
    <source>
        <dbReference type="ARBA" id="ARBA00022989"/>
    </source>
</evidence>
<feature type="transmembrane region" description="Helical" evidence="8">
    <location>
        <begin position="418"/>
        <end position="448"/>
    </location>
</feature>
<comment type="subcellular location">
    <subcellularLocation>
        <location evidence="1">Endomembrane system</location>
        <topology evidence="1">Multi-pass membrane protein</topology>
    </subcellularLocation>
</comment>
<organism evidence="9 10">
    <name type="scientific">Nocardiopsis gilva YIM 90087</name>
    <dbReference type="NCBI Taxonomy" id="1235441"/>
    <lineage>
        <taxon>Bacteria</taxon>
        <taxon>Bacillati</taxon>
        <taxon>Actinomycetota</taxon>
        <taxon>Actinomycetes</taxon>
        <taxon>Streptosporangiales</taxon>
        <taxon>Nocardiopsidaceae</taxon>
        <taxon>Nocardiopsis</taxon>
    </lineage>
</organism>
<evidence type="ECO:0000256" key="7">
    <source>
        <dbReference type="SAM" id="MobiDB-lite"/>
    </source>
</evidence>
<sequence>MTRLDTAGSQPQPQSPADARPTRSWLDRFFFITERGSGIGQEIRGGLTTFMAMAYIIVLNPIILSGVTDVNGDTLSAAQLTTMTCLSAGIVTILMGVVGRAPIACAAALGVMAVVAYQAAPQMTWAETMGLVVWQGIAIILMVVTGVRTAVMNALPHNLKLAIGVGIGLFVALIGFTNATFVSAGEGKLLQLGTVGHLAGWPVVVFLIGLGTSAVLLARRVPGAIFYGIITATVVAVIVNYAFQVPEESWGTQSPQLPSSPFSSPDFGLLFQVDMFGAWQSAGVASAGVILFTLVLAGFFDALGTILAIGKKADLTGEDGQMPRVNHILATDGAGAISGGLTSSSATLVFVESTAGVSEGARTGLASVVTGGLFLLALFFAPVFSVVPAQAASVAMVLVGAMMMMHVGQIAWDDITIAVPAFLTIVVMPFTYDIAHGIGAGIIAYTLIKTASGQGRDVGWLMWALSGVFVIHFGLAGIEKLLGL</sequence>
<evidence type="ECO:0000256" key="6">
    <source>
        <dbReference type="ARBA" id="ARBA00023136"/>
    </source>
</evidence>
<evidence type="ECO:0000256" key="4">
    <source>
        <dbReference type="ARBA" id="ARBA00022692"/>
    </source>
</evidence>
<evidence type="ECO:0000256" key="8">
    <source>
        <dbReference type="SAM" id="Phobius"/>
    </source>
</evidence>
<keyword evidence="10" id="KW-1185">Reference proteome</keyword>
<evidence type="ECO:0000256" key="3">
    <source>
        <dbReference type="ARBA" id="ARBA00022448"/>
    </source>
</evidence>
<feature type="transmembrane region" description="Helical" evidence="8">
    <location>
        <begin position="284"/>
        <end position="309"/>
    </location>
</feature>
<protein>
    <submittedName>
        <fullName evidence="9">MFS transporter</fullName>
    </submittedName>
</protein>
<dbReference type="GO" id="GO:0012505">
    <property type="term" value="C:endomembrane system"/>
    <property type="evidence" value="ECO:0007669"/>
    <property type="project" value="UniProtKB-SubCell"/>
</dbReference>
<feature type="transmembrane region" description="Helical" evidence="8">
    <location>
        <begin position="101"/>
        <end position="120"/>
    </location>
</feature>
<keyword evidence="6 8" id="KW-0472">Membrane</keyword>
<dbReference type="EMBL" id="CP022753">
    <property type="protein sequence ID" value="ASU84241.1"/>
    <property type="molecule type" value="Genomic_DNA"/>
</dbReference>
<feature type="transmembrane region" description="Helical" evidence="8">
    <location>
        <begin position="132"/>
        <end position="151"/>
    </location>
</feature>
<keyword evidence="4 8" id="KW-0812">Transmembrane</keyword>
<feature type="transmembrane region" description="Helical" evidence="8">
    <location>
        <begin position="158"/>
        <end position="179"/>
    </location>
</feature>
<evidence type="ECO:0000313" key="9">
    <source>
        <dbReference type="EMBL" id="ASU84241.1"/>
    </source>
</evidence>
<feature type="region of interest" description="Disordered" evidence="7">
    <location>
        <begin position="1"/>
        <end position="20"/>
    </location>
</feature>
<proteinExistence type="inferred from homology"/>
<keyword evidence="5 8" id="KW-1133">Transmembrane helix</keyword>
<dbReference type="Pfam" id="PF00860">
    <property type="entry name" value="Xan_ur_permease"/>
    <property type="match status" value="1"/>
</dbReference>
<evidence type="ECO:0000256" key="1">
    <source>
        <dbReference type="ARBA" id="ARBA00004127"/>
    </source>
</evidence>
<feature type="transmembrane region" description="Helical" evidence="8">
    <location>
        <begin position="76"/>
        <end position="94"/>
    </location>
</feature>